<dbReference type="KEGG" id="halc:EY643_10385"/>
<dbReference type="CDD" id="cd02236">
    <property type="entry name" value="cupin_CV2614-like"/>
    <property type="match status" value="1"/>
</dbReference>
<dbReference type="EMBL" id="CP036422">
    <property type="protein sequence ID" value="QFU76038.1"/>
    <property type="molecule type" value="Genomic_DNA"/>
</dbReference>
<sequence length="137" mass="14711">MKKLLLTALCLVSPLATAEPILKATTSWDEGAIAYPQGQAEITSIILRIEEGQEPPFHCHPVPTMGYMLKGKIRVDTKEGKSVELSAGDPLVEVMNTVHRGVALEGPAEIVVFYAGAEGVPVTVKPEDDPNGKYCKP</sequence>
<gene>
    <name evidence="3" type="ORF">EY643_10385</name>
</gene>
<protein>
    <submittedName>
        <fullName evidence="3">Cupin domain-containing protein</fullName>
    </submittedName>
</protein>
<dbReference type="RefSeq" id="WP_152662143.1">
    <property type="nucleotide sequence ID" value="NZ_CP036422.1"/>
</dbReference>
<dbReference type="AlphaFoldDB" id="A0A5P9NM84"/>
<accession>A0A5P9NM84</accession>
<evidence type="ECO:0000313" key="3">
    <source>
        <dbReference type="EMBL" id="QFU76038.1"/>
    </source>
</evidence>
<dbReference type="SUPFAM" id="SSF51182">
    <property type="entry name" value="RmlC-like cupins"/>
    <property type="match status" value="1"/>
</dbReference>
<reference evidence="3 4" key="1">
    <citation type="submission" date="2019-02" db="EMBL/GenBank/DDBJ databases">
        <authorList>
            <person name="Li S.-H."/>
        </authorList>
    </citation>
    <scope>NUCLEOTIDE SEQUENCE [LARGE SCALE GENOMIC DNA]</scope>
    <source>
        <strain evidence="3 4">IMCC14385</strain>
    </source>
</reference>
<dbReference type="OrthoDB" id="287220at2"/>
<dbReference type="InterPro" id="IPR013096">
    <property type="entry name" value="Cupin_2"/>
</dbReference>
<feature type="domain" description="Cupin type-2" evidence="2">
    <location>
        <begin position="47"/>
        <end position="113"/>
    </location>
</feature>
<name>A0A5P9NM84_9GAMM</name>
<evidence type="ECO:0000259" key="2">
    <source>
        <dbReference type="Pfam" id="PF07883"/>
    </source>
</evidence>
<dbReference type="Proteomes" id="UP000326287">
    <property type="component" value="Chromosome"/>
</dbReference>
<dbReference type="InterPro" id="IPR014710">
    <property type="entry name" value="RmlC-like_jellyroll"/>
</dbReference>
<feature type="chain" id="PRO_5024812126" evidence="1">
    <location>
        <begin position="19"/>
        <end position="137"/>
    </location>
</feature>
<proteinExistence type="predicted"/>
<evidence type="ECO:0000256" key="1">
    <source>
        <dbReference type="SAM" id="SignalP"/>
    </source>
</evidence>
<dbReference type="Gene3D" id="2.60.120.10">
    <property type="entry name" value="Jelly Rolls"/>
    <property type="match status" value="1"/>
</dbReference>
<dbReference type="Pfam" id="PF07883">
    <property type="entry name" value="Cupin_2"/>
    <property type="match status" value="1"/>
</dbReference>
<feature type="signal peptide" evidence="1">
    <location>
        <begin position="1"/>
        <end position="18"/>
    </location>
</feature>
<keyword evidence="4" id="KW-1185">Reference proteome</keyword>
<evidence type="ECO:0000313" key="4">
    <source>
        <dbReference type="Proteomes" id="UP000326287"/>
    </source>
</evidence>
<dbReference type="InterPro" id="IPR011051">
    <property type="entry name" value="RmlC_Cupin_sf"/>
</dbReference>
<organism evidence="3 4">
    <name type="scientific">Halioglobus maricola</name>
    <dbReference type="NCBI Taxonomy" id="2601894"/>
    <lineage>
        <taxon>Bacteria</taxon>
        <taxon>Pseudomonadati</taxon>
        <taxon>Pseudomonadota</taxon>
        <taxon>Gammaproteobacteria</taxon>
        <taxon>Cellvibrionales</taxon>
        <taxon>Halieaceae</taxon>
        <taxon>Halioglobus</taxon>
    </lineage>
</organism>
<keyword evidence="1" id="KW-0732">Signal</keyword>